<evidence type="ECO:0000256" key="1">
    <source>
        <dbReference type="SAM" id="MobiDB-lite"/>
    </source>
</evidence>
<dbReference type="Gene3D" id="2.60.40.1890">
    <property type="entry name" value="PCu(A)C copper chaperone"/>
    <property type="match status" value="1"/>
</dbReference>
<sequence length="181" mass="18418">MVAWAALPLAVLATGCGGGTASDALGDASDTRHTGPDKGAARSGDLRVEEAWIPEPAMPEMSVAYLTIANDSTEDDALVDASTSASPDTDLCSTVTTDSGASQMRVVEEIPVPAGGSTQLKSGGFHLMVNDIPDPVGVGDTVTLTLSFVSGTEVEVEAPVLERTAGNTEERDAGGDHSGHH</sequence>
<gene>
    <name evidence="2" type="ORF">Nans01_45320</name>
</gene>
<name>A0A9W6PAX6_9ACTN</name>
<feature type="compositionally biased region" description="Basic and acidic residues" evidence="1">
    <location>
        <begin position="29"/>
        <end position="45"/>
    </location>
</feature>
<dbReference type="EMBL" id="BSQG01000012">
    <property type="protein sequence ID" value="GLU50181.1"/>
    <property type="molecule type" value="Genomic_DNA"/>
</dbReference>
<evidence type="ECO:0008006" key="4">
    <source>
        <dbReference type="Google" id="ProtNLM"/>
    </source>
</evidence>
<dbReference type="InterPro" id="IPR058248">
    <property type="entry name" value="Lxx211020-like"/>
</dbReference>
<keyword evidence="3" id="KW-1185">Reference proteome</keyword>
<dbReference type="InterPro" id="IPR007410">
    <property type="entry name" value="LpqE-like"/>
</dbReference>
<feature type="region of interest" description="Disordered" evidence="1">
    <location>
        <begin position="159"/>
        <end position="181"/>
    </location>
</feature>
<reference evidence="2" key="1">
    <citation type="submission" date="2023-02" db="EMBL/GenBank/DDBJ databases">
        <title>Nocardiopsis ansamitocini NBRC 112285.</title>
        <authorList>
            <person name="Ichikawa N."/>
            <person name="Sato H."/>
            <person name="Tonouchi N."/>
        </authorList>
    </citation>
    <scope>NUCLEOTIDE SEQUENCE</scope>
    <source>
        <strain evidence="2">NBRC 112285</strain>
    </source>
</reference>
<dbReference type="InterPro" id="IPR036182">
    <property type="entry name" value="PCuAC_sf"/>
</dbReference>
<dbReference type="Pfam" id="PF04314">
    <property type="entry name" value="PCuAC"/>
    <property type="match status" value="1"/>
</dbReference>
<evidence type="ECO:0000313" key="3">
    <source>
        <dbReference type="Proteomes" id="UP001165092"/>
    </source>
</evidence>
<dbReference type="AlphaFoldDB" id="A0A9W6PAX6"/>
<proteinExistence type="predicted"/>
<dbReference type="PANTHER" id="PTHR36302:SF1">
    <property type="entry name" value="COPPER CHAPERONE PCU(A)C"/>
    <property type="match status" value="1"/>
</dbReference>
<evidence type="ECO:0000313" key="2">
    <source>
        <dbReference type="EMBL" id="GLU50181.1"/>
    </source>
</evidence>
<dbReference type="PANTHER" id="PTHR36302">
    <property type="entry name" value="BLR7088 PROTEIN"/>
    <property type="match status" value="1"/>
</dbReference>
<feature type="compositionally biased region" description="Basic and acidic residues" evidence="1">
    <location>
        <begin position="168"/>
        <end position="181"/>
    </location>
</feature>
<dbReference type="SUPFAM" id="SSF110087">
    <property type="entry name" value="DR1885-like metal-binding protein"/>
    <property type="match status" value="1"/>
</dbReference>
<dbReference type="Proteomes" id="UP001165092">
    <property type="component" value="Unassembled WGS sequence"/>
</dbReference>
<feature type="region of interest" description="Disordered" evidence="1">
    <location>
        <begin position="25"/>
        <end position="45"/>
    </location>
</feature>
<accession>A0A9W6PAX6</accession>
<organism evidence="2 3">
    <name type="scientific">Nocardiopsis ansamitocini</name>
    <dbReference type="NCBI Taxonomy" id="1670832"/>
    <lineage>
        <taxon>Bacteria</taxon>
        <taxon>Bacillati</taxon>
        <taxon>Actinomycetota</taxon>
        <taxon>Actinomycetes</taxon>
        <taxon>Streptosporangiales</taxon>
        <taxon>Nocardiopsidaceae</taxon>
        <taxon>Nocardiopsis</taxon>
    </lineage>
</organism>
<protein>
    <recommendedName>
        <fullName evidence="4">Copper chaperone PCu(A)C</fullName>
    </recommendedName>
</protein>
<comment type="caution">
    <text evidence="2">The sequence shown here is derived from an EMBL/GenBank/DDBJ whole genome shotgun (WGS) entry which is preliminary data.</text>
</comment>